<evidence type="ECO:0000256" key="2">
    <source>
        <dbReference type="ARBA" id="ARBA00022692"/>
    </source>
</evidence>
<comment type="subcellular location">
    <subcellularLocation>
        <location evidence="1">Membrane</location>
        <topology evidence="1">Single-pass membrane protein</topology>
    </subcellularLocation>
</comment>
<dbReference type="PANTHER" id="PTHR21461">
    <property type="entry name" value="GLYCOSYLTRANSFERASE FAMILY 92 PROTEIN"/>
    <property type="match status" value="1"/>
</dbReference>
<reference evidence="4" key="1">
    <citation type="journal article" date="2020" name="Nature">
        <title>Giant virus diversity and host interactions through global metagenomics.</title>
        <authorList>
            <person name="Schulz F."/>
            <person name="Roux S."/>
            <person name="Paez-Espino D."/>
            <person name="Jungbluth S."/>
            <person name="Walsh D.A."/>
            <person name="Denef V.J."/>
            <person name="McMahon K.D."/>
            <person name="Konstantinidis K.T."/>
            <person name="Eloe-Fadrosh E.A."/>
            <person name="Kyrpides N.C."/>
            <person name="Woyke T."/>
        </authorList>
    </citation>
    <scope>NUCLEOTIDE SEQUENCE</scope>
    <source>
        <strain evidence="4">GVMAG-M-3300019093-7</strain>
    </source>
</reference>
<evidence type="ECO:0000313" key="4">
    <source>
        <dbReference type="EMBL" id="QHS95877.1"/>
    </source>
</evidence>
<dbReference type="GO" id="GO:0016020">
    <property type="term" value="C:membrane"/>
    <property type="evidence" value="ECO:0007669"/>
    <property type="project" value="UniProtKB-SubCell"/>
</dbReference>
<organism evidence="4">
    <name type="scientific">viral metagenome</name>
    <dbReference type="NCBI Taxonomy" id="1070528"/>
    <lineage>
        <taxon>unclassified sequences</taxon>
        <taxon>metagenomes</taxon>
        <taxon>organismal metagenomes</taxon>
    </lineage>
</organism>
<evidence type="ECO:0000256" key="1">
    <source>
        <dbReference type="ARBA" id="ARBA00004167"/>
    </source>
</evidence>
<evidence type="ECO:0000256" key="3">
    <source>
        <dbReference type="ARBA" id="ARBA00022989"/>
    </source>
</evidence>
<name>A0A6C0BU59_9ZZZZ</name>
<sequence length="249" mass="30089">MHYLSVIAIFKNETMNLKVWLDHYLWQGADHFYLIDNGSTDNPMTILQEYMDKGLVTYFYGAQKHWQQQYYKDMFDREKLRDNTYWLMVCDIDEFYFGMKHKLRTELKSLEQYHLIYSCWYMFGSDGVLKQPPDIRTAITHREENIINKDSKYIFKTKEIPNSSHIWIHGLVNFYDDERTLRDDNIIRLNHYVIQSLEFFQKIKMTRGAADFADGEYVRNMNYFFEADKNATFEDLTLKNLITNPPEDY</sequence>
<dbReference type="PANTHER" id="PTHR21461:SF69">
    <property type="entry name" value="GLYCOSYLTRANSFERASE FAMILY 92 PROTEIN"/>
    <property type="match status" value="1"/>
</dbReference>
<keyword evidence="2" id="KW-0812">Transmembrane</keyword>
<dbReference type="AlphaFoldDB" id="A0A6C0BU59"/>
<keyword evidence="3" id="KW-0472">Membrane</keyword>
<dbReference type="GO" id="GO:0016757">
    <property type="term" value="F:glycosyltransferase activity"/>
    <property type="evidence" value="ECO:0007669"/>
    <property type="project" value="TreeGrafter"/>
</dbReference>
<protein>
    <recommendedName>
        <fullName evidence="5">Glycosyltransferase 2-like domain-containing protein</fullName>
    </recommendedName>
</protein>
<evidence type="ECO:0008006" key="5">
    <source>
        <dbReference type="Google" id="ProtNLM"/>
    </source>
</evidence>
<keyword evidence="3" id="KW-1133">Transmembrane helix</keyword>
<dbReference type="SUPFAM" id="SSF53448">
    <property type="entry name" value="Nucleotide-diphospho-sugar transferases"/>
    <property type="match status" value="1"/>
</dbReference>
<dbReference type="Pfam" id="PF13704">
    <property type="entry name" value="Glyco_tranf_2_4"/>
    <property type="match status" value="1"/>
</dbReference>
<dbReference type="GO" id="GO:0005737">
    <property type="term" value="C:cytoplasm"/>
    <property type="evidence" value="ECO:0007669"/>
    <property type="project" value="TreeGrafter"/>
</dbReference>
<accession>A0A6C0BU59</accession>
<dbReference type="EMBL" id="MN739260">
    <property type="protein sequence ID" value="QHS95877.1"/>
    <property type="molecule type" value="Genomic_DNA"/>
</dbReference>
<proteinExistence type="predicted"/>
<dbReference type="InterPro" id="IPR029044">
    <property type="entry name" value="Nucleotide-diphossugar_trans"/>
</dbReference>